<dbReference type="AlphaFoldDB" id="A0A7C5I4Q9"/>
<reference evidence="2" key="1">
    <citation type="journal article" date="2020" name="mSystems">
        <title>Genome- and Community-Level Interaction Insights into Carbon Utilization and Element Cycling Functions of Hydrothermarchaeota in Hydrothermal Sediment.</title>
        <authorList>
            <person name="Zhou Z."/>
            <person name="Liu Y."/>
            <person name="Xu W."/>
            <person name="Pan J."/>
            <person name="Luo Z.H."/>
            <person name="Li M."/>
        </authorList>
    </citation>
    <scope>NUCLEOTIDE SEQUENCE [LARGE SCALE GENOMIC DNA]</scope>
    <source>
        <strain evidence="2">HyVt-94</strain>
    </source>
</reference>
<proteinExistence type="predicted"/>
<dbReference type="InterPro" id="IPR011051">
    <property type="entry name" value="RmlC_Cupin_sf"/>
</dbReference>
<accession>A0A7C5I4Q9</accession>
<dbReference type="Gene3D" id="2.60.120.10">
    <property type="entry name" value="Jelly Rolls"/>
    <property type="match status" value="1"/>
</dbReference>
<dbReference type="CDD" id="cd02222">
    <property type="entry name" value="cupin_TM1459-like"/>
    <property type="match status" value="1"/>
</dbReference>
<dbReference type="Pfam" id="PF07883">
    <property type="entry name" value="Cupin_2"/>
    <property type="match status" value="1"/>
</dbReference>
<dbReference type="PANTHER" id="PTHR37694">
    <property type="entry name" value="SLR8022 PROTEIN"/>
    <property type="match status" value="1"/>
</dbReference>
<protein>
    <submittedName>
        <fullName evidence="2">Cupin domain-containing protein</fullName>
    </submittedName>
</protein>
<dbReference type="Proteomes" id="UP000886014">
    <property type="component" value="Unassembled WGS sequence"/>
</dbReference>
<sequence length="114" mass="13158">MKAKAVHYTEIVEKPVEMEGVKDVTIRWLISVEDNAPNFYMRMFTVQPGGYTPYHSHPYEHEVFILEGEGIVVIEDKEHKMKEGYVIAVPPDVKHQFKNTGNGALRFLCLIPKR</sequence>
<dbReference type="SUPFAM" id="SSF51182">
    <property type="entry name" value="RmlC-like cupins"/>
    <property type="match status" value="1"/>
</dbReference>
<comment type="caution">
    <text evidence="2">The sequence shown here is derived from an EMBL/GenBank/DDBJ whole genome shotgun (WGS) entry which is preliminary data.</text>
</comment>
<evidence type="ECO:0000259" key="1">
    <source>
        <dbReference type="Pfam" id="PF07883"/>
    </source>
</evidence>
<evidence type="ECO:0000313" key="2">
    <source>
        <dbReference type="EMBL" id="HHF58287.1"/>
    </source>
</evidence>
<feature type="domain" description="Cupin type-2" evidence="1">
    <location>
        <begin position="43"/>
        <end position="110"/>
    </location>
</feature>
<dbReference type="InterPro" id="IPR013096">
    <property type="entry name" value="Cupin_2"/>
</dbReference>
<organism evidence="2">
    <name type="scientific">candidate division WOR-3 bacterium</name>
    <dbReference type="NCBI Taxonomy" id="2052148"/>
    <lineage>
        <taxon>Bacteria</taxon>
        <taxon>Bacteria division WOR-3</taxon>
    </lineage>
</organism>
<dbReference type="InterPro" id="IPR014710">
    <property type="entry name" value="RmlC-like_jellyroll"/>
</dbReference>
<dbReference type="PANTHER" id="PTHR37694:SF1">
    <property type="entry name" value="SLR8022 PROTEIN"/>
    <property type="match status" value="1"/>
</dbReference>
<gene>
    <name evidence="2" type="ORF">ENL41_02560</name>
</gene>
<dbReference type="EMBL" id="DRTV01000182">
    <property type="protein sequence ID" value="HHF58287.1"/>
    <property type="molecule type" value="Genomic_DNA"/>
</dbReference>
<name>A0A7C5I4Q9_UNCW3</name>